<dbReference type="OrthoDB" id="5193525at2"/>
<dbReference type="AlphaFoldDB" id="A0A1C4X5X3"/>
<accession>A0A1C4X5X3</accession>
<evidence type="ECO:0000313" key="1">
    <source>
        <dbReference type="EMBL" id="SCF03856.1"/>
    </source>
</evidence>
<organism evidence="1 2">
    <name type="scientific">Micromonospora mirobrigensis</name>
    <dbReference type="NCBI Taxonomy" id="262898"/>
    <lineage>
        <taxon>Bacteria</taxon>
        <taxon>Bacillati</taxon>
        <taxon>Actinomycetota</taxon>
        <taxon>Actinomycetes</taxon>
        <taxon>Micromonosporales</taxon>
        <taxon>Micromonosporaceae</taxon>
        <taxon>Micromonospora</taxon>
    </lineage>
</organism>
<dbReference type="EMBL" id="FMCX01000002">
    <property type="protein sequence ID" value="SCF03856.1"/>
    <property type="molecule type" value="Genomic_DNA"/>
</dbReference>
<evidence type="ECO:0008006" key="3">
    <source>
        <dbReference type="Google" id="ProtNLM"/>
    </source>
</evidence>
<dbReference type="RefSeq" id="WP_091606788.1">
    <property type="nucleotide sequence ID" value="NZ_FMCX01000002.1"/>
</dbReference>
<protein>
    <recommendedName>
        <fullName evidence="3">Acetone carboxylase</fullName>
    </recommendedName>
</protein>
<proteinExistence type="predicted"/>
<keyword evidence="2" id="KW-1185">Reference proteome</keyword>
<evidence type="ECO:0000313" key="2">
    <source>
        <dbReference type="Proteomes" id="UP000199504"/>
    </source>
</evidence>
<sequence>MTSPPPADEAPVCSARGCRAPALWALRWNNPRLHDADRRKTWLACAEHRESLGDFLAARGFLREVVAAPGSPTLEG</sequence>
<dbReference type="Proteomes" id="UP000199504">
    <property type="component" value="Unassembled WGS sequence"/>
</dbReference>
<gene>
    <name evidence="1" type="ORF">GA0070564_102739</name>
</gene>
<name>A0A1C4X5X3_9ACTN</name>
<reference evidence="2" key="1">
    <citation type="submission" date="2016-06" db="EMBL/GenBank/DDBJ databases">
        <authorList>
            <person name="Varghese N."/>
            <person name="Submissions Spin"/>
        </authorList>
    </citation>
    <scope>NUCLEOTIDE SEQUENCE [LARGE SCALE GENOMIC DNA]</scope>
    <source>
        <strain evidence="2">DSM 44830</strain>
    </source>
</reference>
<dbReference type="STRING" id="262898.GA0070564_102739"/>